<dbReference type="Gene3D" id="1.10.150.280">
    <property type="entry name" value="AF1531-like domain"/>
    <property type="match status" value="2"/>
</dbReference>
<dbReference type="InterPro" id="IPR051675">
    <property type="entry name" value="Endo/Exo/Phosphatase_dom_1"/>
</dbReference>
<dbReference type="PANTHER" id="PTHR21180">
    <property type="entry name" value="ENDONUCLEASE/EXONUCLEASE/PHOSPHATASE FAMILY DOMAIN-CONTAINING PROTEIN 1"/>
    <property type="match status" value="1"/>
</dbReference>
<evidence type="ECO:0000256" key="1">
    <source>
        <dbReference type="SAM" id="Phobius"/>
    </source>
</evidence>
<keyword evidence="1" id="KW-0472">Membrane</keyword>
<dbReference type="InterPro" id="IPR010994">
    <property type="entry name" value="RuvA_2-like"/>
</dbReference>
<proteinExistence type="predicted"/>
<keyword evidence="1" id="KW-0812">Transmembrane</keyword>
<keyword evidence="1" id="KW-1133">Transmembrane helix</keyword>
<gene>
    <name evidence="2" type="ORF">GTC17253_18150</name>
</gene>
<dbReference type="PANTHER" id="PTHR21180:SF32">
    <property type="entry name" value="ENDONUCLEASE_EXONUCLEASE_PHOSPHATASE FAMILY DOMAIN-CONTAINING PROTEIN 1"/>
    <property type="match status" value="1"/>
</dbReference>
<dbReference type="EMBL" id="AP035785">
    <property type="protein sequence ID" value="BFO71849.1"/>
    <property type="molecule type" value="Genomic_DNA"/>
</dbReference>
<dbReference type="AlphaFoldDB" id="A0AB33IRS0"/>
<evidence type="ECO:0000313" key="2">
    <source>
        <dbReference type="EMBL" id="BFO71849.1"/>
    </source>
</evidence>
<sequence length="296" mass="34566">MRWRAFFYFQKSDRKVFLTILTIVIVALGLYLLIDEGEVARQTVRGREVRKSVAQKPVKYYAQPRQTAERFAFDPNTADSTQLLRLGLQPWQVRTIYRYRAKGGIYRQPEDFARLYGLTKGQYESLRPYIVIGEDYQPAERFYGHDRRVDLPEKPDTLPRRYPVKLKLGEHVVLNMADTSMLKRVPGVGSYYAREIVNYGRRLGGFAHVGQLKEIEGFPNEALPYFKVEDGSVKKLNLNKMTLSELRRHPYINFYQARDITDYRRLKGPLKSADDLRHLQSFSAAAIERLRPYVGF</sequence>
<feature type="transmembrane region" description="Helical" evidence="1">
    <location>
        <begin position="16"/>
        <end position="34"/>
    </location>
</feature>
<dbReference type="Pfam" id="PF12836">
    <property type="entry name" value="HHH_3"/>
    <property type="match status" value="2"/>
</dbReference>
<dbReference type="SUPFAM" id="SSF47781">
    <property type="entry name" value="RuvA domain 2-like"/>
    <property type="match status" value="3"/>
</dbReference>
<name>A0AB33IRS0_9BACT</name>
<reference evidence="2" key="1">
    <citation type="submission" date="2024-07" db="EMBL/GenBank/DDBJ databases">
        <title>Complete genome sequence of Prevotella sp. YM-2024 GTC17253.</title>
        <authorList>
            <person name="Hayashi M."/>
            <person name="Muto Y."/>
            <person name="Tanaka K."/>
            <person name="Niwa H."/>
        </authorList>
    </citation>
    <scope>NUCLEOTIDE SEQUENCE</scope>
    <source>
        <strain evidence="2">GTC17253</strain>
    </source>
</reference>
<organism evidence="2">
    <name type="scientific">Prevotella sp. GTC17253</name>
    <dbReference type="NCBI Taxonomy" id="3236793"/>
    <lineage>
        <taxon>Bacteria</taxon>
        <taxon>Pseudomonadati</taxon>
        <taxon>Bacteroidota</taxon>
        <taxon>Bacteroidia</taxon>
        <taxon>Bacteroidales</taxon>
        <taxon>Prevotellaceae</taxon>
        <taxon>Prevotella</taxon>
    </lineage>
</organism>
<protein>
    <submittedName>
        <fullName evidence="2">Helix-hairpin-helix domain-containing protein</fullName>
    </submittedName>
</protein>
<accession>A0AB33IRS0</accession>